<dbReference type="CDD" id="cd22397">
    <property type="entry name" value="KH-I_FUBP_rpt2"/>
    <property type="match status" value="1"/>
</dbReference>
<dbReference type="InterPro" id="IPR015096">
    <property type="entry name" value="FUBP_C"/>
</dbReference>
<keyword evidence="4" id="KW-0694">RNA-binding</keyword>
<dbReference type="InterPro" id="IPR004088">
    <property type="entry name" value="KH_dom_type_1"/>
</dbReference>
<dbReference type="EMBL" id="GEEE01013987">
    <property type="protein sequence ID" value="JAP49238.1"/>
    <property type="molecule type" value="Transcribed_RNA"/>
</dbReference>
<evidence type="ECO:0000313" key="7">
    <source>
        <dbReference type="EMBL" id="JAP49238.1"/>
    </source>
</evidence>
<feature type="domain" description="K Homology" evidence="6">
    <location>
        <begin position="282"/>
        <end position="353"/>
    </location>
</feature>
<dbReference type="Pfam" id="PF00013">
    <property type="entry name" value="KH_1"/>
    <property type="match status" value="3"/>
</dbReference>
<reference evidence="7" key="1">
    <citation type="submission" date="2016-01" db="EMBL/GenBank/DDBJ databases">
        <title>Reference transcriptome for the parasite Schistocephalus solidus: insights into the molecular evolution of parasitism.</title>
        <authorList>
            <person name="Hebert F.O."/>
            <person name="Grambauer S."/>
            <person name="Barber I."/>
            <person name="Landry C.R."/>
            <person name="Aubin-Horth N."/>
        </authorList>
    </citation>
    <scope>NUCLEOTIDE SEQUENCE</scope>
</reference>
<evidence type="ECO:0000256" key="4">
    <source>
        <dbReference type="PROSITE-ProRule" id="PRU00117"/>
    </source>
</evidence>
<evidence type="ECO:0000259" key="6">
    <source>
        <dbReference type="SMART" id="SM00322"/>
    </source>
</evidence>
<protein>
    <recommendedName>
        <fullName evidence="6">K Homology domain-containing protein</fullName>
    </recommendedName>
</protein>
<feature type="region of interest" description="Disordered" evidence="5">
    <location>
        <begin position="433"/>
        <end position="490"/>
    </location>
</feature>
<feature type="compositionally biased region" description="Low complexity" evidence="5">
    <location>
        <begin position="466"/>
        <end position="490"/>
    </location>
</feature>
<proteinExistence type="predicted"/>
<accession>A0A0X3PC01</accession>
<sequence length="553" mass="58380">MSGNEAYVNALERAKQVREGPFCLMITEVVSKFSAPDDSHSNGGVAGSKRPADDSNPYASAEKRPFVNDKAAAAAAEAAARITQKISGGVSSSAPPAPGGVRTITAETTIPDRFVGLVIGKKGEQISQLQNDSNCKVQISQEGGRPERVVTLTGTPQQVQHAKQMLADIIDRAEKAGLGGPPPQGNPPMMEPPTYQHNGPITTIELMIPGTKAGLVIGKNGETIKQLQEENGVKMVLIQQSSAPTPEDKPLRITGEPMRVEKAKAQIYEIITRGRMSGYGDNAEVTRYAVPAEKAGLVIGKGGESIKEICRVSCAHVEISKEPPPDPSIKIFNIRGNRGEIEQAIRMISERAGIPITRPATGAAVSSTWGQYGYPQPDPWGGANGAASSMAGSGMPAPTYNPYTGQPDYSAAWIEYYRRQGMHEYADMIQRQSQQQAGAVAPTAAAPNAPSGVAPVTHPGQHPAGASQPQQPGSVAAPAAPGYGAVPGQPAQQCDYNQWQQWQQYQAWQQAYQQPQQAGMGHQMPGAGMQSASGAPPPVSMGGVMQHAPQPPQ</sequence>
<comment type="subcellular location">
    <subcellularLocation>
        <location evidence="1">Nucleus</location>
    </subcellularLocation>
</comment>
<feature type="domain" description="K Homology" evidence="6">
    <location>
        <begin position="102"/>
        <end position="171"/>
    </location>
</feature>
<evidence type="ECO:0000256" key="1">
    <source>
        <dbReference type="ARBA" id="ARBA00004123"/>
    </source>
</evidence>
<evidence type="ECO:0000256" key="5">
    <source>
        <dbReference type="SAM" id="MobiDB-lite"/>
    </source>
</evidence>
<evidence type="ECO:0000256" key="3">
    <source>
        <dbReference type="ARBA" id="ARBA00023242"/>
    </source>
</evidence>
<dbReference type="AlphaFoldDB" id="A0A0X3PC01"/>
<dbReference type="InterPro" id="IPR004087">
    <property type="entry name" value="KH_dom"/>
</dbReference>
<dbReference type="PANTHER" id="PTHR10288">
    <property type="entry name" value="KH DOMAIN CONTAINING RNA BINDING PROTEIN"/>
    <property type="match status" value="1"/>
</dbReference>
<name>A0A0X3PC01_SCHSO</name>
<evidence type="ECO:0000256" key="2">
    <source>
        <dbReference type="ARBA" id="ARBA00022737"/>
    </source>
</evidence>
<dbReference type="SUPFAM" id="SSF54791">
    <property type="entry name" value="Eukaryotic type KH-domain (KH-domain type I)"/>
    <property type="match status" value="3"/>
</dbReference>
<gene>
    <name evidence="7" type="ORF">TR105502</name>
</gene>
<dbReference type="GO" id="GO:0005634">
    <property type="term" value="C:nucleus"/>
    <property type="evidence" value="ECO:0007669"/>
    <property type="project" value="UniProtKB-SubCell"/>
</dbReference>
<dbReference type="GO" id="GO:0003723">
    <property type="term" value="F:RNA binding"/>
    <property type="evidence" value="ECO:0007669"/>
    <property type="project" value="UniProtKB-UniRule"/>
</dbReference>
<feature type="compositionally biased region" description="Low complexity" evidence="5">
    <location>
        <begin position="434"/>
        <end position="450"/>
    </location>
</feature>
<dbReference type="Gene3D" id="3.30.1370.10">
    <property type="entry name" value="K Homology domain, type 1"/>
    <property type="match status" value="3"/>
</dbReference>
<dbReference type="GO" id="GO:0006355">
    <property type="term" value="P:regulation of DNA-templated transcription"/>
    <property type="evidence" value="ECO:0007669"/>
    <property type="project" value="InterPro"/>
</dbReference>
<dbReference type="SMART" id="SM00322">
    <property type="entry name" value="KH"/>
    <property type="match status" value="3"/>
</dbReference>
<keyword evidence="3" id="KW-0539">Nucleus</keyword>
<dbReference type="Pfam" id="PF09005">
    <property type="entry name" value="FUBP_C"/>
    <property type="match status" value="1"/>
</dbReference>
<keyword evidence="2" id="KW-0677">Repeat</keyword>
<feature type="region of interest" description="Disordered" evidence="5">
    <location>
        <begin position="35"/>
        <end position="64"/>
    </location>
</feature>
<dbReference type="PROSITE" id="PS50084">
    <property type="entry name" value="KH_TYPE_1"/>
    <property type="match status" value="3"/>
</dbReference>
<feature type="domain" description="K Homology" evidence="6">
    <location>
        <begin position="200"/>
        <end position="272"/>
    </location>
</feature>
<feature type="region of interest" description="Disordered" evidence="5">
    <location>
        <begin position="516"/>
        <end position="553"/>
    </location>
</feature>
<dbReference type="InterPro" id="IPR036612">
    <property type="entry name" value="KH_dom_type_1_sf"/>
</dbReference>
<dbReference type="CDD" id="cd22396">
    <property type="entry name" value="KH-I_FUBP_rpt1"/>
    <property type="match status" value="1"/>
</dbReference>
<organism evidence="7">
    <name type="scientific">Schistocephalus solidus</name>
    <name type="common">Tapeworm</name>
    <dbReference type="NCBI Taxonomy" id="70667"/>
    <lineage>
        <taxon>Eukaryota</taxon>
        <taxon>Metazoa</taxon>
        <taxon>Spiralia</taxon>
        <taxon>Lophotrochozoa</taxon>
        <taxon>Platyhelminthes</taxon>
        <taxon>Cestoda</taxon>
        <taxon>Eucestoda</taxon>
        <taxon>Diphyllobothriidea</taxon>
        <taxon>Diphyllobothriidae</taxon>
        <taxon>Schistocephalus</taxon>
    </lineage>
</organism>